<accession>A0A4U1MPL0</accession>
<dbReference type="Pfam" id="PF13314">
    <property type="entry name" value="DUF4083"/>
    <property type="match status" value="1"/>
</dbReference>
<dbReference type="RefSeq" id="WP_136946502.1">
    <property type="nucleotide sequence ID" value="NZ_SWFM01000001.1"/>
</dbReference>
<sequence length="48" mass="5650">MMVILICVASFTLYIRRLLINSNVKNKSNKSIDEKLDRIIQLLEEKNK</sequence>
<dbReference type="InterPro" id="IPR025143">
    <property type="entry name" value="DUF4083"/>
</dbReference>
<comment type="caution">
    <text evidence="1">The sequence shown here is derived from an EMBL/GenBank/DDBJ whole genome shotgun (WGS) entry which is preliminary data.</text>
</comment>
<proteinExistence type="predicted"/>
<dbReference type="Proteomes" id="UP000310541">
    <property type="component" value="Unassembled WGS sequence"/>
</dbReference>
<evidence type="ECO:0000313" key="1">
    <source>
        <dbReference type="EMBL" id="TKD72655.1"/>
    </source>
</evidence>
<dbReference type="EMBL" id="SWFM01000001">
    <property type="protein sequence ID" value="TKD72655.1"/>
    <property type="molecule type" value="Genomic_DNA"/>
</dbReference>
<organism evidence="1 2">
    <name type="scientific">Guptibacillus hwajinpoensis</name>
    <dbReference type="NCBI Taxonomy" id="208199"/>
    <lineage>
        <taxon>Bacteria</taxon>
        <taxon>Bacillati</taxon>
        <taxon>Bacillota</taxon>
        <taxon>Bacilli</taxon>
        <taxon>Bacillales</taxon>
        <taxon>Guptibacillaceae</taxon>
        <taxon>Guptibacillus</taxon>
    </lineage>
</organism>
<dbReference type="AlphaFoldDB" id="A0A4U1MPL0"/>
<name>A0A4U1MPL0_9BACL</name>
<reference evidence="1 2" key="1">
    <citation type="submission" date="2019-04" db="EMBL/GenBank/DDBJ databases">
        <title>Genome sequence of Bacillus hwajinpoensis strain Y2.</title>
        <authorList>
            <person name="Fair J.L."/>
            <person name="Maclea K.S."/>
        </authorList>
    </citation>
    <scope>NUCLEOTIDE SEQUENCE [LARGE SCALE GENOMIC DNA]</scope>
    <source>
        <strain evidence="1 2">Y2</strain>
    </source>
</reference>
<gene>
    <name evidence="1" type="ORF">FBF83_05835</name>
</gene>
<protein>
    <submittedName>
        <fullName evidence="1">DUF4083 domain-containing protein</fullName>
    </submittedName>
</protein>
<evidence type="ECO:0000313" key="2">
    <source>
        <dbReference type="Proteomes" id="UP000310541"/>
    </source>
</evidence>